<accession>A0A7V7UX35</accession>
<evidence type="ECO:0000313" key="3">
    <source>
        <dbReference type="Proteomes" id="UP000441354"/>
    </source>
</evidence>
<evidence type="ECO:0000313" key="2">
    <source>
        <dbReference type="EMBL" id="KAB2335184.1"/>
    </source>
</evidence>
<dbReference type="Proteomes" id="UP000441354">
    <property type="component" value="Unassembled WGS sequence"/>
</dbReference>
<evidence type="ECO:0000259" key="1">
    <source>
        <dbReference type="PROSITE" id="PS51782"/>
    </source>
</evidence>
<proteinExistence type="predicted"/>
<dbReference type="OrthoDB" id="9785345at2"/>
<feature type="domain" description="LysM" evidence="1">
    <location>
        <begin position="36"/>
        <end position="79"/>
    </location>
</feature>
<dbReference type="SMART" id="SM00257">
    <property type="entry name" value="LysM"/>
    <property type="match status" value="1"/>
</dbReference>
<gene>
    <name evidence="2" type="ORF">F7732_01030</name>
</gene>
<reference evidence="2 3" key="1">
    <citation type="journal article" date="2014" name="Arch. Microbiol.">
        <title>Bacillus mesophilum sp. nov., strain IITR-54T, a novel 4-chlorobiphenyl dechlorinating bacterium.</title>
        <authorList>
            <person name="Manickam N."/>
            <person name="Singh N.K."/>
            <person name="Bajaj A."/>
            <person name="Kumar R.M."/>
            <person name="Kaur G."/>
            <person name="Kaur N."/>
            <person name="Bala M."/>
            <person name="Kumar A."/>
            <person name="Mayilraj S."/>
        </authorList>
    </citation>
    <scope>NUCLEOTIDE SEQUENCE [LARGE SCALE GENOMIC DNA]</scope>
    <source>
        <strain evidence="2 3">IITR-54</strain>
    </source>
</reference>
<dbReference type="EMBL" id="WBOT01000001">
    <property type="protein sequence ID" value="KAB2335184.1"/>
    <property type="molecule type" value="Genomic_DNA"/>
</dbReference>
<keyword evidence="3" id="KW-1185">Reference proteome</keyword>
<dbReference type="Gene3D" id="1.10.10.2520">
    <property type="entry name" value="Cell wall hydrolase SleB, domain 1"/>
    <property type="match status" value="1"/>
</dbReference>
<organism evidence="2 3">
    <name type="scientific">Bacillus mesophilum</name>
    <dbReference type="NCBI Taxonomy" id="1071718"/>
    <lineage>
        <taxon>Bacteria</taxon>
        <taxon>Bacillati</taxon>
        <taxon>Bacillota</taxon>
        <taxon>Bacilli</taxon>
        <taxon>Bacillales</taxon>
        <taxon>Bacillaceae</taxon>
        <taxon>Bacillus</taxon>
    </lineage>
</organism>
<dbReference type="GO" id="GO:0016787">
    <property type="term" value="F:hydrolase activity"/>
    <property type="evidence" value="ECO:0007669"/>
    <property type="project" value="InterPro"/>
</dbReference>
<dbReference type="PROSITE" id="PS51782">
    <property type="entry name" value="LYSM"/>
    <property type="match status" value="1"/>
</dbReference>
<dbReference type="InterPro" id="IPR011105">
    <property type="entry name" value="Cell_wall_hydrolase_SleB"/>
</dbReference>
<dbReference type="Pfam" id="PF01476">
    <property type="entry name" value="LysM"/>
    <property type="match status" value="1"/>
</dbReference>
<dbReference type="SUPFAM" id="SSF54106">
    <property type="entry name" value="LysM domain"/>
    <property type="match status" value="1"/>
</dbReference>
<dbReference type="AlphaFoldDB" id="A0A7V7UX35"/>
<dbReference type="Pfam" id="PF07486">
    <property type="entry name" value="Hydrolase_2"/>
    <property type="match status" value="1"/>
</dbReference>
<dbReference type="InterPro" id="IPR042047">
    <property type="entry name" value="SleB_dom1"/>
</dbReference>
<dbReference type="InterPro" id="IPR036779">
    <property type="entry name" value="LysM_dom_sf"/>
</dbReference>
<dbReference type="Gene3D" id="6.20.240.60">
    <property type="match status" value="1"/>
</dbReference>
<comment type="caution">
    <text evidence="2">The sequence shown here is derived from an EMBL/GenBank/DDBJ whole genome shotgun (WGS) entry which is preliminary data.</text>
</comment>
<dbReference type="InterPro" id="IPR018392">
    <property type="entry name" value="LysM"/>
</dbReference>
<dbReference type="CDD" id="cd00118">
    <property type="entry name" value="LysM"/>
    <property type="match status" value="1"/>
</dbReference>
<protein>
    <submittedName>
        <fullName evidence="2">LysM peptidoglycan-binding domain-containing protein</fullName>
    </submittedName>
</protein>
<dbReference type="Gene3D" id="3.10.350.10">
    <property type="entry name" value="LysM domain"/>
    <property type="match status" value="1"/>
</dbReference>
<name>A0A7V7UX35_9BACI</name>
<dbReference type="RefSeq" id="WP_151571865.1">
    <property type="nucleotide sequence ID" value="NZ_WBOT01000001.1"/>
</dbReference>
<sequence length="201" mass="22591">MKKFVLSMIAAIVMVSFQYTFTEPKKINAETLDSVTIYTVKDQETLYDVALKFSVSELELKEVNHLSEEAINSGDKLIIPNTISKKEKDLLARLVHAEAKGEPYKGKVAVAQVVLNRVEDERFPDSIKQVIYEKRQFQPVDNGSINKPADKEAKKAVNEAIALEGQGNNEAVFFFNPDLTDSTWLRAQTVTGEIGKHRFAK</sequence>